<sequence length="113" mass="13385">MSLGSRQKPKQRWRKESSSGESKLLENFKQINNTIFHGMKTENPLFQSLDTERVAEEIYEIHKKLDERNFGTKARRLSKEIPHLRKNAVGYVCRNSDRFRLVSESSRRYIRAT</sequence>
<dbReference type="EMBL" id="LHXS01000053">
    <property type="protein sequence ID" value="KXA96615.1"/>
    <property type="molecule type" value="Genomic_DNA"/>
</dbReference>
<gene>
    <name evidence="2" type="ORF">AKJ38_02955</name>
</gene>
<protein>
    <submittedName>
        <fullName evidence="2">Uncharacterized protein</fullName>
    </submittedName>
</protein>
<evidence type="ECO:0000313" key="2">
    <source>
        <dbReference type="EMBL" id="KXA96615.1"/>
    </source>
</evidence>
<organism evidence="2 3">
    <name type="scientific">candidate division MSBL1 archaeon SCGC-AAA259I14</name>
    <dbReference type="NCBI Taxonomy" id="1698268"/>
    <lineage>
        <taxon>Archaea</taxon>
        <taxon>Methanobacteriati</taxon>
        <taxon>Methanobacteriota</taxon>
        <taxon>candidate division MSBL1</taxon>
    </lineage>
</organism>
<dbReference type="Proteomes" id="UP000070414">
    <property type="component" value="Unassembled WGS sequence"/>
</dbReference>
<feature type="region of interest" description="Disordered" evidence="1">
    <location>
        <begin position="1"/>
        <end position="21"/>
    </location>
</feature>
<comment type="caution">
    <text evidence="2">The sequence shown here is derived from an EMBL/GenBank/DDBJ whole genome shotgun (WGS) entry which is preliminary data.</text>
</comment>
<keyword evidence="3" id="KW-1185">Reference proteome</keyword>
<reference evidence="2 3" key="1">
    <citation type="journal article" date="2016" name="Sci. Rep.">
        <title>Metabolic traits of an uncultured archaeal lineage -MSBL1- from brine pools of the Red Sea.</title>
        <authorList>
            <person name="Mwirichia R."/>
            <person name="Alam I."/>
            <person name="Rashid M."/>
            <person name="Vinu M."/>
            <person name="Ba-Alawi W."/>
            <person name="Anthony Kamau A."/>
            <person name="Kamanda Ngugi D."/>
            <person name="Goker M."/>
            <person name="Klenk H.P."/>
            <person name="Bajic V."/>
            <person name="Stingl U."/>
        </authorList>
    </citation>
    <scope>NUCLEOTIDE SEQUENCE [LARGE SCALE GENOMIC DNA]</scope>
    <source>
        <strain evidence="2">SCGC-AAA259I14</strain>
    </source>
</reference>
<dbReference type="AlphaFoldDB" id="A0A133UQY4"/>
<evidence type="ECO:0000313" key="3">
    <source>
        <dbReference type="Proteomes" id="UP000070414"/>
    </source>
</evidence>
<proteinExistence type="predicted"/>
<name>A0A133UQY4_9EURY</name>
<evidence type="ECO:0000256" key="1">
    <source>
        <dbReference type="SAM" id="MobiDB-lite"/>
    </source>
</evidence>
<accession>A0A133UQY4</accession>